<dbReference type="AlphaFoldDB" id="A0A8H7ICT9"/>
<evidence type="ECO:0000313" key="1">
    <source>
        <dbReference type="EMBL" id="KAF8752760.1"/>
    </source>
</evidence>
<comment type="caution">
    <text evidence="1">The sequence shown here is derived from an EMBL/GenBank/DDBJ whole genome shotgun (WGS) entry which is preliminary data.</text>
</comment>
<dbReference type="Pfam" id="PF08982">
    <property type="entry name" value="AtaL"/>
    <property type="match status" value="1"/>
</dbReference>
<dbReference type="InterPro" id="IPR023393">
    <property type="entry name" value="START-like_dom_sf"/>
</dbReference>
<dbReference type="Gene3D" id="3.30.530.20">
    <property type="match status" value="1"/>
</dbReference>
<evidence type="ECO:0000313" key="2">
    <source>
        <dbReference type="Proteomes" id="UP000614334"/>
    </source>
</evidence>
<sequence>MSVIFEYAYTVPFPKDSKITWAQAFEAMRYKAAAPMSFVPSIAAAEILEQSSEFIKRKTTMKTGVQVVEEIHLYAPCLVTFKADNGQFVTNVISENAQGELLMTFTFHMPIPGVEPGSEAAEEKLKELKQRTQEGVSQSMKTTLVMFEEGKLS</sequence>
<dbReference type="SUPFAM" id="SSF55961">
    <property type="entry name" value="Bet v1-like"/>
    <property type="match status" value="1"/>
</dbReference>
<dbReference type="EMBL" id="JACYCF010000014">
    <property type="protein sequence ID" value="KAF8752760.1"/>
    <property type="molecule type" value="Genomic_DNA"/>
</dbReference>
<protein>
    <submittedName>
        <fullName evidence="1">Uncharacterized protein</fullName>
    </submittedName>
</protein>
<name>A0A8H7ICT9_9AGAM</name>
<accession>A0A8H7ICT9</accession>
<reference evidence="1" key="1">
    <citation type="submission" date="2020-09" db="EMBL/GenBank/DDBJ databases">
        <title>Comparative genome analyses of four rice-infecting Rhizoctonia solani isolates reveal extensive enrichment of homogalacturonan modification genes.</title>
        <authorList>
            <person name="Lee D.-Y."/>
            <person name="Jeon J."/>
            <person name="Kim K.-T."/>
            <person name="Cheong K."/>
            <person name="Song H."/>
            <person name="Choi G."/>
            <person name="Ko J."/>
            <person name="Opiyo S.O."/>
            <person name="Zuo S."/>
            <person name="Madhav S."/>
            <person name="Lee Y.-H."/>
            <person name="Wang G.-L."/>
        </authorList>
    </citation>
    <scope>NUCLEOTIDE SEQUENCE</scope>
    <source>
        <strain evidence="1">AG1-IA B2</strain>
    </source>
</reference>
<gene>
    <name evidence="1" type="ORF">RHS01_07481</name>
</gene>
<proteinExistence type="predicted"/>
<dbReference type="InterPro" id="IPR015075">
    <property type="entry name" value="AtaL"/>
</dbReference>
<organism evidence="1 2">
    <name type="scientific">Rhizoctonia solani</name>
    <dbReference type="NCBI Taxonomy" id="456999"/>
    <lineage>
        <taxon>Eukaryota</taxon>
        <taxon>Fungi</taxon>
        <taxon>Dikarya</taxon>
        <taxon>Basidiomycota</taxon>
        <taxon>Agaricomycotina</taxon>
        <taxon>Agaricomycetes</taxon>
        <taxon>Cantharellales</taxon>
        <taxon>Ceratobasidiaceae</taxon>
        <taxon>Rhizoctonia</taxon>
    </lineage>
</organism>
<dbReference type="Proteomes" id="UP000614334">
    <property type="component" value="Unassembled WGS sequence"/>
</dbReference>